<protein>
    <recommendedName>
        <fullName evidence="2">PIN domain-containing protein</fullName>
    </recommendedName>
</protein>
<sequence length="48" mass="5815">MMKKVVLDASVALKWFLEEKDTDIAERILKQVKKRKLTFVFLRFFILK</sequence>
<dbReference type="Gene3D" id="3.40.50.1010">
    <property type="entry name" value="5'-nuclease"/>
    <property type="match status" value="1"/>
</dbReference>
<dbReference type="EMBL" id="BARS01019188">
    <property type="protein sequence ID" value="GAF88143.1"/>
    <property type="molecule type" value="Genomic_DNA"/>
</dbReference>
<accession>X0T3S7</accession>
<comment type="caution">
    <text evidence="1">The sequence shown here is derived from an EMBL/GenBank/DDBJ whole genome shotgun (WGS) entry which is preliminary data.</text>
</comment>
<reference evidence="1" key="1">
    <citation type="journal article" date="2014" name="Front. Microbiol.">
        <title>High frequency of phylogenetically diverse reductive dehalogenase-homologous genes in deep subseafloor sedimentary metagenomes.</title>
        <authorList>
            <person name="Kawai M."/>
            <person name="Futagami T."/>
            <person name="Toyoda A."/>
            <person name="Takaki Y."/>
            <person name="Nishi S."/>
            <person name="Hori S."/>
            <person name="Arai W."/>
            <person name="Tsubouchi T."/>
            <person name="Morono Y."/>
            <person name="Uchiyama I."/>
            <person name="Ito T."/>
            <person name="Fujiyama A."/>
            <person name="Inagaki F."/>
            <person name="Takami H."/>
        </authorList>
    </citation>
    <scope>NUCLEOTIDE SEQUENCE</scope>
    <source>
        <strain evidence="1">Expedition CK06-06</strain>
    </source>
</reference>
<name>X0T3S7_9ZZZZ</name>
<gene>
    <name evidence="1" type="ORF">S01H1_31128</name>
</gene>
<dbReference type="AlphaFoldDB" id="X0T3S7"/>
<organism evidence="1">
    <name type="scientific">marine sediment metagenome</name>
    <dbReference type="NCBI Taxonomy" id="412755"/>
    <lineage>
        <taxon>unclassified sequences</taxon>
        <taxon>metagenomes</taxon>
        <taxon>ecological metagenomes</taxon>
    </lineage>
</organism>
<evidence type="ECO:0008006" key="2">
    <source>
        <dbReference type="Google" id="ProtNLM"/>
    </source>
</evidence>
<proteinExistence type="predicted"/>
<evidence type="ECO:0000313" key="1">
    <source>
        <dbReference type="EMBL" id="GAF88143.1"/>
    </source>
</evidence>